<dbReference type="InterPro" id="IPR025584">
    <property type="entry name" value="Cthe_2159"/>
</dbReference>
<name>A0A4Q8AH32_9MICC</name>
<evidence type="ECO:0000256" key="1">
    <source>
        <dbReference type="SAM" id="SignalP"/>
    </source>
</evidence>
<protein>
    <submittedName>
        <fullName evidence="2">Uncharacterized protein DUF4353</fullName>
    </submittedName>
</protein>
<dbReference type="RefSeq" id="WP_130452021.1">
    <property type="nucleotide sequence ID" value="NZ_SHLA01000001.1"/>
</dbReference>
<dbReference type="EMBL" id="SHLA01000001">
    <property type="protein sequence ID" value="RZU63700.1"/>
    <property type="molecule type" value="Genomic_DNA"/>
</dbReference>
<organism evidence="2 3">
    <name type="scientific">Zhihengliuella halotolerans</name>
    <dbReference type="NCBI Taxonomy" id="370736"/>
    <lineage>
        <taxon>Bacteria</taxon>
        <taxon>Bacillati</taxon>
        <taxon>Actinomycetota</taxon>
        <taxon>Actinomycetes</taxon>
        <taxon>Micrococcales</taxon>
        <taxon>Micrococcaceae</taxon>
        <taxon>Zhihengliuella</taxon>
    </lineage>
</organism>
<sequence length="520" mass="50369">MKLPRAATAALSTLTAVVLAGSLAACSSASGDTAETAAGASTASAGATGSETDAADVSLDDLGADTHFSESDLEWDEADVVDVSLADGASSGGEGVEVVGDAVTITAAGVYRLSGTLVDGTVNVAAGEEDDVVLILDGVDIASGIGSPLTATTADEVTVYLAEGSGNRLVDAVDYAETDLPTATIAAATDLTIAGPGSLELTGNANDAINTKDGLVLAGGNVSIAAVDDGIRGKDYVAVTGGTWQISAADDGLKSDDEEDADRGWVLVGGGALEIDAGDDGVKAVNTVRVAGGAVTVTGSYEGIEAAHVLIESGDVDVTSSDDGINAAGASAEASAGGMGGQGSGDYTVEISGGEVTIDAEGDGLDSNGTASISGGTVVINGPESNGNGALDVDGELDVSGGTVVAAGSAGMAVTPSAASEQSSIQLTADSALPAGTVIQVVDADEELLTTFVTAKEAQSIVLSTEGMTDGAEYTVYTGGAADGAGLTEGSLDGAAEYAVLTGGEYTAGQMGGMGGRQRP</sequence>
<reference evidence="2 3" key="1">
    <citation type="submission" date="2019-02" db="EMBL/GenBank/DDBJ databases">
        <title>Sequencing the genomes of 1000 actinobacteria strains.</title>
        <authorList>
            <person name="Klenk H.-P."/>
        </authorList>
    </citation>
    <scope>NUCLEOTIDE SEQUENCE [LARGE SCALE GENOMIC DNA]</scope>
    <source>
        <strain evidence="2 3">DSM 17364</strain>
    </source>
</reference>
<comment type="caution">
    <text evidence="2">The sequence shown here is derived from an EMBL/GenBank/DDBJ whole genome shotgun (WGS) entry which is preliminary data.</text>
</comment>
<dbReference type="Pfam" id="PF14262">
    <property type="entry name" value="Cthe_2159"/>
    <property type="match status" value="1"/>
</dbReference>
<dbReference type="Proteomes" id="UP000292685">
    <property type="component" value="Unassembled WGS sequence"/>
</dbReference>
<evidence type="ECO:0000313" key="3">
    <source>
        <dbReference type="Proteomes" id="UP000292685"/>
    </source>
</evidence>
<feature type="signal peptide" evidence="1">
    <location>
        <begin position="1"/>
        <end position="20"/>
    </location>
</feature>
<dbReference type="OrthoDB" id="9812829at2"/>
<keyword evidence="3" id="KW-1185">Reference proteome</keyword>
<feature type="chain" id="PRO_5039156979" evidence="1">
    <location>
        <begin position="21"/>
        <end position="520"/>
    </location>
</feature>
<evidence type="ECO:0000313" key="2">
    <source>
        <dbReference type="EMBL" id="RZU63700.1"/>
    </source>
</evidence>
<dbReference type="AlphaFoldDB" id="A0A4Q8AH32"/>
<accession>A0A4Q8AH32</accession>
<gene>
    <name evidence="2" type="ORF">EV380_3324</name>
</gene>
<proteinExistence type="predicted"/>
<dbReference type="PROSITE" id="PS51257">
    <property type="entry name" value="PROKAR_LIPOPROTEIN"/>
    <property type="match status" value="1"/>
</dbReference>
<keyword evidence="1" id="KW-0732">Signal</keyword>